<name>A0ABR2EPU6_9ROSI</name>
<reference evidence="1 2" key="1">
    <citation type="journal article" date="2024" name="G3 (Bethesda)">
        <title>Genome assembly of Hibiscus sabdariffa L. provides insights into metabolisms of medicinal natural products.</title>
        <authorList>
            <person name="Kim T."/>
        </authorList>
    </citation>
    <scope>NUCLEOTIDE SEQUENCE [LARGE SCALE GENOMIC DNA]</scope>
    <source>
        <strain evidence="1">TK-2024</strain>
        <tissue evidence="1">Old leaves</tissue>
    </source>
</reference>
<proteinExistence type="predicted"/>
<organism evidence="1 2">
    <name type="scientific">Hibiscus sabdariffa</name>
    <name type="common">roselle</name>
    <dbReference type="NCBI Taxonomy" id="183260"/>
    <lineage>
        <taxon>Eukaryota</taxon>
        <taxon>Viridiplantae</taxon>
        <taxon>Streptophyta</taxon>
        <taxon>Embryophyta</taxon>
        <taxon>Tracheophyta</taxon>
        <taxon>Spermatophyta</taxon>
        <taxon>Magnoliopsida</taxon>
        <taxon>eudicotyledons</taxon>
        <taxon>Gunneridae</taxon>
        <taxon>Pentapetalae</taxon>
        <taxon>rosids</taxon>
        <taxon>malvids</taxon>
        <taxon>Malvales</taxon>
        <taxon>Malvaceae</taxon>
        <taxon>Malvoideae</taxon>
        <taxon>Hibiscus</taxon>
    </lineage>
</organism>
<dbReference type="EMBL" id="JBBPBM010000011">
    <property type="protein sequence ID" value="KAK8564038.1"/>
    <property type="molecule type" value="Genomic_DNA"/>
</dbReference>
<comment type="caution">
    <text evidence="1">The sequence shown here is derived from an EMBL/GenBank/DDBJ whole genome shotgun (WGS) entry which is preliminary data.</text>
</comment>
<evidence type="ECO:0000313" key="2">
    <source>
        <dbReference type="Proteomes" id="UP001472677"/>
    </source>
</evidence>
<protein>
    <submittedName>
        <fullName evidence="1">Uncharacterized protein</fullName>
    </submittedName>
</protein>
<keyword evidence="2" id="KW-1185">Reference proteome</keyword>
<accession>A0ABR2EPU6</accession>
<dbReference type="Proteomes" id="UP001472677">
    <property type="component" value="Unassembled WGS sequence"/>
</dbReference>
<evidence type="ECO:0000313" key="1">
    <source>
        <dbReference type="EMBL" id="KAK8564038.1"/>
    </source>
</evidence>
<sequence length="134" mass="15468">MVETKKAPKLLHGGRNLCCSVYFTPYSGQRKHGESRKILKLKPWGGVDSQHRELLGPWGRNLYSVFPCIRLRKLSCLGSNNTNREMKRESSLCCVDTWIVQFPARKTSWIHLLSYSTYTHSHIFQPQPTLSPCF</sequence>
<gene>
    <name evidence="1" type="ORF">V6N12_036169</name>
</gene>